<organism evidence="2 3">
    <name type="scientific">Trematosphaeria pertusa</name>
    <dbReference type="NCBI Taxonomy" id="390896"/>
    <lineage>
        <taxon>Eukaryota</taxon>
        <taxon>Fungi</taxon>
        <taxon>Dikarya</taxon>
        <taxon>Ascomycota</taxon>
        <taxon>Pezizomycotina</taxon>
        <taxon>Dothideomycetes</taxon>
        <taxon>Pleosporomycetidae</taxon>
        <taxon>Pleosporales</taxon>
        <taxon>Massarineae</taxon>
        <taxon>Trematosphaeriaceae</taxon>
        <taxon>Trematosphaeria</taxon>
    </lineage>
</organism>
<evidence type="ECO:0000313" key="3">
    <source>
        <dbReference type="Proteomes" id="UP000800094"/>
    </source>
</evidence>
<sequence>MAGENIDDDEYVANLLKQDAKNAAKKYDLVGLEAFTPKRSRPGAPKPNTNFLRHIIRQTDSHNASLLAKEAQESKARLKEMNREKEWERKRERGKKNRDYGRLTPPDMSDVDDEDARYKKKRKLDHSDEEDERDRRRRRKHRDGSPEPRSRREKDRERDRRTKRKAEGSEDDERSARKSKHSSHHHGRDRRRRHRHDSEEEEDRSRRDKDSRRRHRRRKSYSRSLSRSRSASPRSRHQKFSKHRRKSRSPRRASRSPVKANGDKQSSRRSPTPASDSDPLEAIVGPLPPPAQPAVRSRGRGAHKANSMSMDARFSSTYDPSADVQLGSDAEGNWGDALEAFRDRQRWKQQGAERLREVGFTDDLVKKWEKGDEKSEEDVVWAPKGQAREWDRGKVVDGDGDVELKAEWGRLT</sequence>
<feature type="compositionally biased region" description="Low complexity" evidence="1">
    <location>
        <begin position="222"/>
        <end position="233"/>
    </location>
</feature>
<feature type="compositionally biased region" description="Basic and acidic residues" evidence="1">
    <location>
        <begin position="143"/>
        <end position="168"/>
    </location>
</feature>
<evidence type="ECO:0000256" key="1">
    <source>
        <dbReference type="SAM" id="MobiDB-lite"/>
    </source>
</evidence>
<accession>A0A6A6HV06</accession>
<dbReference type="PANTHER" id="PTHR40132:SF1">
    <property type="entry name" value="PRE-MRNA-SPLICING FACTOR 38B"/>
    <property type="match status" value="1"/>
</dbReference>
<feature type="compositionally biased region" description="Basic and acidic residues" evidence="1">
    <location>
        <begin position="73"/>
        <end position="101"/>
    </location>
</feature>
<evidence type="ECO:0008006" key="4">
    <source>
        <dbReference type="Google" id="ProtNLM"/>
    </source>
</evidence>
<gene>
    <name evidence="2" type="ORF">BU26DRAFT_535220</name>
</gene>
<keyword evidence="3" id="KW-1185">Reference proteome</keyword>
<reference evidence="2" key="1">
    <citation type="journal article" date="2020" name="Stud. Mycol.">
        <title>101 Dothideomycetes genomes: a test case for predicting lifestyles and emergence of pathogens.</title>
        <authorList>
            <person name="Haridas S."/>
            <person name="Albert R."/>
            <person name="Binder M."/>
            <person name="Bloem J."/>
            <person name="Labutti K."/>
            <person name="Salamov A."/>
            <person name="Andreopoulos B."/>
            <person name="Baker S."/>
            <person name="Barry K."/>
            <person name="Bills G."/>
            <person name="Bluhm B."/>
            <person name="Cannon C."/>
            <person name="Castanera R."/>
            <person name="Culley D."/>
            <person name="Daum C."/>
            <person name="Ezra D."/>
            <person name="Gonzalez J."/>
            <person name="Henrissat B."/>
            <person name="Kuo A."/>
            <person name="Liang C."/>
            <person name="Lipzen A."/>
            <person name="Lutzoni F."/>
            <person name="Magnuson J."/>
            <person name="Mondo S."/>
            <person name="Nolan M."/>
            <person name="Ohm R."/>
            <person name="Pangilinan J."/>
            <person name="Park H.-J."/>
            <person name="Ramirez L."/>
            <person name="Alfaro M."/>
            <person name="Sun H."/>
            <person name="Tritt A."/>
            <person name="Yoshinaga Y."/>
            <person name="Zwiers L.-H."/>
            <person name="Turgeon B."/>
            <person name="Goodwin S."/>
            <person name="Spatafora J."/>
            <person name="Crous P."/>
            <person name="Grigoriev I."/>
        </authorList>
    </citation>
    <scope>NUCLEOTIDE SEQUENCE</scope>
    <source>
        <strain evidence="2">CBS 122368</strain>
    </source>
</reference>
<feature type="compositionally biased region" description="Basic residues" evidence="1">
    <location>
        <begin position="234"/>
        <end position="254"/>
    </location>
</feature>
<feature type="compositionally biased region" description="Basic residues" evidence="1">
    <location>
        <begin position="177"/>
        <end position="195"/>
    </location>
</feature>
<dbReference type="EMBL" id="ML987210">
    <property type="protein sequence ID" value="KAF2241857.1"/>
    <property type="molecule type" value="Genomic_DNA"/>
</dbReference>
<feature type="compositionally biased region" description="Polar residues" evidence="1">
    <location>
        <begin position="306"/>
        <end position="319"/>
    </location>
</feature>
<feature type="compositionally biased region" description="Basic residues" evidence="1">
    <location>
        <begin position="212"/>
        <end position="221"/>
    </location>
</feature>
<protein>
    <recommendedName>
        <fullName evidence="4">Pre-mRNA-splicing factor 38B</fullName>
    </recommendedName>
</protein>
<name>A0A6A6HV06_9PLEO</name>
<dbReference type="PANTHER" id="PTHR40132">
    <property type="entry name" value="PRE-MRNA-SPLICING FACTOR 38B"/>
    <property type="match status" value="1"/>
</dbReference>
<dbReference type="GeneID" id="54584589"/>
<dbReference type="AlphaFoldDB" id="A0A6A6HV06"/>
<dbReference type="OrthoDB" id="2431475at2759"/>
<dbReference type="Proteomes" id="UP000800094">
    <property type="component" value="Unassembled WGS sequence"/>
</dbReference>
<dbReference type="RefSeq" id="XP_033676861.1">
    <property type="nucleotide sequence ID" value="XM_033831259.1"/>
</dbReference>
<feature type="region of interest" description="Disordered" evidence="1">
    <location>
        <begin position="73"/>
        <end position="330"/>
    </location>
</feature>
<proteinExistence type="predicted"/>
<evidence type="ECO:0000313" key="2">
    <source>
        <dbReference type="EMBL" id="KAF2241857.1"/>
    </source>
</evidence>